<dbReference type="EMBL" id="CP101185">
    <property type="protein sequence ID" value="UYV96046.1"/>
    <property type="molecule type" value="Genomic_DNA"/>
</dbReference>
<protein>
    <submittedName>
        <fullName evidence="1">Uncharacterized protein</fullName>
    </submittedName>
</protein>
<organism evidence="1 2">
    <name type="scientific">Paenarthrobacter ureafaciens</name>
    <dbReference type="NCBI Taxonomy" id="37931"/>
    <lineage>
        <taxon>Bacteria</taxon>
        <taxon>Bacillati</taxon>
        <taxon>Actinomycetota</taxon>
        <taxon>Actinomycetes</taxon>
        <taxon>Micrococcales</taxon>
        <taxon>Micrococcaceae</taxon>
        <taxon>Paenarthrobacter</taxon>
    </lineage>
</organism>
<dbReference type="RefSeq" id="WP_139126765.1">
    <property type="nucleotide sequence ID" value="NZ_CP043010.1"/>
</dbReference>
<dbReference type="AlphaFoldDB" id="A0AAX3EDU0"/>
<proteinExistence type="predicted"/>
<keyword evidence="2" id="KW-1185">Reference proteome</keyword>
<evidence type="ECO:0000313" key="1">
    <source>
        <dbReference type="EMBL" id="UYV96046.1"/>
    </source>
</evidence>
<name>A0AAX3EDU0_PAEUR</name>
<accession>A0AAX3EDU0</accession>
<evidence type="ECO:0000313" key="2">
    <source>
        <dbReference type="Proteomes" id="UP001163293"/>
    </source>
</evidence>
<reference evidence="1" key="1">
    <citation type="submission" date="2022-07" db="EMBL/GenBank/DDBJ databases">
        <authorList>
            <person name="Wu T."/>
        </authorList>
    </citation>
    <scope>NUCLEOTIDE SEQUENCE</scope>
    <source>
        <strain evidence="1">SD-1</strain>
    </source>
</reference>
<sequence>MSFLEKIGFIETAEQEAQRLAQSPEGSANHELSKLPVTIEQWPQDLLVELPWHATERGSGHRVVVVPIEYRGEARTEGEEEPRPRKRHAGWWNCAVVASDHPSYPVGGYRLSIPAAELARGKRIEL</sequence>
<dbReference type="Proteomes" id="UP001163293">
    <property type="component" value="Chromosome"/>
</dbReference>
<gene>
    <name evidence="1" type="ORF">NL394_13240</name>
</gene>